<dbReference type="Gene3D" id="3.60.10.10">
    <property type="entry name" value="Endonuclease/exonuclease/phosphatase"/>
    <property type="match status" value="1"/>
</dbReference>
<dbReference type="OrthoDB" id="5841296at2759"/>
<keyword evidence="2" id="KW-1185">Reference proteome</keyword>
<evidence type="ECO:0000313" key="1">
    <source>
        <dbReference type="EMBL" id="VDM62441.1"/>
    </source>
</evidence>
<gene>
    <name evidence="1" type="ORF">ACOC_LOCUS10856</name>
</gene>
<organism evidence="3">
    <name type="scientific">Angiostrongylus costaricensis</name>
    <name type="common">Nematode worm</name>
    <dbReference type="NCBI Taxonomy" id="334426"/>
    <lineage>
        <taxon>Eukaryota</taxon>
        <taxon>Metazoa</taxon>
        <taxon>Ecdysozoa</taxon>
        <taxon>Nematoda</taxon>
        <taxon>Chromadorea</taxon>
        <taxon>Rhabditida</taxon>
        <taxon>Rhabditina</taxon>
        <taxon>Rhabditomorpha</taxon>
        <taxon>Strongyloidea</taxon>
        <taxon>Metastrongylidae</taxon>
        <taxon>Angiostrongylus</taxon>
    </lineage>
</organism>
<name>A0A0R3PX81_ANGCS</name>
<reference evidence="1 2" key="2">
    <citation type="submission" date="2018-11" db="EMBL/GenBank/DDBJ databases">
        <authorList>
            <consortium name="Pathogen Informatics"/>
        </authorList>
    </citation>
    <scope>NUCLEOTIDE SEQUENCE [LARGE SCALE GENOMIC DNA]</scope>
    <source>
        <strain evidence="1 2">Costa Rica</strain>
    </source>
</reference>
<protein>
    <submittedName>
        <fullName evidence="1 3">Uncharacterized protein</fullName>
    </submittedName>
</protein>
<dbReference type="InterPro" id="IPR036691">
    <property type="entry name" value="Endo/exonu/phosph_ase_sf"/>
</dbReference>
<sequence length="149" mass="17323">MRRRRPINAVYDNGEEMFLGSCDSRGVGGVGVLVNTSLSMNIDSFEQLTTRIGRLRIKRRRSFPPLSIFVVYAPRTNYDEEEVEAFYMDLEKFHREDHTFFKVIIGDFSTKIGLRRTSEQCHIGTHGLEWNELGEKPSEFITTDQDNPW</sequence>
<evidence type="ECO:0000313" key="2">
    <source>
        <dbReference type="Proteomes" id="UP000267027"/>
    </source>
</evidence>
<dbReference type="AlphaFoldDB" id="A0A0R3PX81"/>
<reference evidence="3" key="1">
    <citation type="submission" date="2017-02" db="UniProtKB">
        <authorList>
            <consortium name="WormBaseParasite"/>
        </authorList>
    </citation>
    <scope>IDENTIFICATION</scope>
</reference>
<accession>A0A0R3PX81</accession>
<dbReference type="Proteomes" id="UP000267027">
    <property type="component" value="Unassembled WGS sequence"/>
</dbReference>
<evidence type="ECO:0000313" key="3">
    <source>
        <dbReference type="WBParaSite" id="ACOC_0001085501-mRNA-1"/>
    </source>
</evidence>
<proteinExistence type="predicted"/>
<dbReference type="OMA" id="TSEQCHI"/>
<dbReference type="EMBL" id="UYYA01004560">
    <property type="protein sequence ID" value="VDM62441.1"/>
    <property type="molecule type" value="Genomic_DNA"/>
</dbReference>
<dbReference type="WBParaSite" id="ACOC_0001085501-mRNA-1">
    <property type="protein sequence ID" value="ACOC_0001085501-mRNA-1"/>
    <property type="gene ID" value="ACOC_0001085501"/>
</dbReference>